<dbReference type="InterPro" id="IPR036291">
    <property type="entry name" value="NAD(P)-bd_dom_sf"/>
</dbReference>
<evidence type="ECO:0000256" key="2">
    <source>
        <dbReference type="ARBA" id="ARBA00005062"/>
    </source>
</evidence>
<dbReference type="PANTHER" id="PTHR43331">
    <property type="entry name" value="HOMOSERINE DEHYDROGENASE"/>
    <property type="match status" value="1"/>
</dbReference>
<dbReference type="Gene3D" id="3.30.360.10">
    <property type="entry name" value="Dihydrodipicolinate Reductase, domain 2"/>
    <property type="match status" value="1"/>
</dbReference>
<protein>
    <recommendedName>
        <fullName evidence="5 14">Homoserine dehydrogenase</fullName>
        <ecNumber evidence="4 14">1.1.1.3</ecNumber>
    </recommendedName>
</protein>
<evidence type="ECO:0000256" key="7">
    <source>
        <dbReference type="ARBA" id="ARBA00022697"/>
    </source>
</evidence>
<evidence type="ECO:0000256" key="8">
    <source>
        <dbReference type="ARBA" id="ARBA00023002"/>
    </source>
</evidence>
<organism evidence="18 19">
    <name type="scientific">Heyndrickxia oleronia</name>
    <dbReference type="NCBI Taxonomy" id="38875"/>
    <lineage>
        <taxon>Bacteria</taxon>
        <taxon>Bacillati</taxon>
        <taxon>Bacillota</taxon>
        <taxon>Bacilli</taxon>
        <taxon>Bacillales</taxon>
        <taxon>Bacillaceae</taxon>
        <taxon>Heyndrickxia</taxon>
    </lineage>
</organism>
<keyword evidence="8 14" id="KW-0560">Oxidoreductase</keyword>
<dbReference type="EC" id="1.1.1.3" evidence="4 14"/>
<keyword evidence="13 14" id="KW-0521">NADP</keyword>
<dbReference type="RefSeq" id="WP_078109837.1">
    <property type="nucleotide sequence ID" value="NZ_CP065424.1"/>
</dbReference>
<comment type="caution">
    <text evidence="18">The sequence shown here is derived from an EMBL/GenBank/DDBJ whole genome shotgun (WGS) entry which is preliminary data.</text>
</comment>
<evidence type="ECO:0000256" key="3">
    <source>
        <dbReference type="ARBA" id="ARBA00006753"/>
    </source>
</evidence>
<evidence type="ECO:0000256" key="4">
    <source>
        <dbReference type="ARBA" id="ARBA00013213"/>
    </source>
</evidence>
<evidence type="ECO:0000256" key="15">
    <source>
        <dbReference type="RuleBase" id="RU004171"/>
    </source>
</evidence>
<proteinExistence type="inferred from homology"/>
<dbReference type="PROSITE" id="PS01042">
    <property type="entry name" value="HOMOSER_DHGENASE"/>
    <property type="match status" value="1"/>
</dbReference>
<comment type="pathway">
    <text evidence="2 14">Amino-acid biosynthesis; L-methionine biosynthesis via de novo pathway; L-homoserine from L-aspartate: step 3/3.</text>
</comment>
<sequence>MSVIKAALLGFGTVGEGVYTAIHSHQQQLNELLGVRVEIVAVLIRDKNKKRDIESNILVTTDFEEILNIRDLDVVFEAIVGEEPGYTYLKQAIDKGIHVITANKVMFAKYGQELIHKAKQRNVKLAFEATTAGGVPIIRTIQRLLQVNRITKVQGILNGTSNFILTKMRENKLSFEAALHLAQQKGYAEADPTNDISGKDAFCKLMILSQLVFGEQPCWSEVKIEGITSISQQQIEEKEHQGQRYKHIAEIYKEGKLIKASVKPIIVDSNHPLYWIEGVENAIALEASLVGNITLQGPGAGKMPTASAMIEDFAEIVQHQQLQEKIPALQM</sequence>
<evidence type="ECO:0000256" key="5">
    <source>
        <dbReference type="ARBA" id="ARBA00013376"/>
    </source>
</evidence>
<dbReference type="InterPro" id="IPR001342">
    <property type="entry name" value="HDH_cat"/>
</dbReference>
<dbReference type="Pfam" id="PF00742">
    <property type="entry name" value="Homoserine_dh"/>
    <property type="match status" value="1"/>
</dbReference>
<evidence type="ECO:0000256" key="6">
    <source>
        <dbReference type="ARBA" id="ARBA00022605"/>
    </source>
</evidence>
<dbReference type="SUPFAM" id="SSF55347">
    <property type="entry name" value="Glyceraldehyde-3-phosphate dehydrogenase-like, C-terminal domain"/>
    <property type="match status" value="1"/>
</dbReference>
<feature type="active site" description="Proton donor" evidence="12">
    <location>
        <position position="204"/>
    </location>
</feature>
<evidence type="ECO:0000256" key="11">
    <source>
        <dbReference type="ARBA" id="ARBA00048841"/>
    </source>
</evidence>
<dbReference type="FunFam" id="3.30.360.10:FF:000005">
    <property type="entry name" value="Homoserine dehydrogenase"/>
    <property type="match status" value="1"/>
</dbReference>
<comment type="catalytic activity">
    <reaction evidence="11">
        <text>L-homoserine + NADP(+) = L-aspartate 4-semialdehyde + NADPH + H(+)</text>
        <dbReference type="Rhea" id="RHEA:15761"/>
        <dbReference type="ChEBI" id="CHEBI:15378"/>
        <dbReference type="ChEBI" id="CHEBI:57476"/>
        <dbReference type="ChEBI" id="CHEBI:57783"/>
        <dbReference type="ChEBI" id="CHEBI:58349"/>
        <dbReference type="ChEBI" id="CHEBI:537519"/>
        <dbReference type="EC" id="1.1.1.3"/>
    </reaction>
    <physiologicalReaction direction="right-to-left" evidence="11">
        <dbReference type="Rhea" id="RHEA:15763"/>
    </physiologicalReaction>
</comment>
<evidence type="ECO:0000256" key="13">
    <source>
        <dbReference type="PIRSR" id="PIRSR036497-2"/>
    </source>
</evidence>
<feature type="binding site" evidence="13">
    <location>
        <position position="189"/>
    </location>
    <ligand>
        <name>L-homoserine</name>
        <dbReference type="ChEBI" id="CHEBI:57476"/>
    </ligand>
</feature>
<dbReference type="GO" id="GO:0004412">
    <property type="term" value="F:homoserine dehydrogenase activity"/>
    <property type="evidence" value="ECO:0007669"/>
    <property type="project" value="UniProtKB-EC"/>
</dbReference>
<accession>A0A8E2IAN8</accession>
<dbReference type="InterPro" id="IPR005106">
    <property type="entry name" value="Asp/hSer_DH_NAD-bd"/>
</dbReference>
<evidence type="ECO:0000313" key="18">
    <source>
        <dbReference type="EMBL" id="OOP69075.1"/>
    </source>
</evidence>
<name>A0A8E2IAN8_9BACI</name>
<evidence type="ECO:0000256" key="14">
    <source>
        <dbReference type="RuleBase" id="RU000579"/>
    </source>
</evidence>
<dbReference type="GO" id="GO:0009086">
    <property type="term" value="P:methionine biosynthetic process"/>
    <property type="evidence" value="ECO:0007669"/>
    <property type="project" value="UniProtKB-KW"/>
</dbReference>
<keyword evidence="19" id="KW-1185">Reference proteome</keyword>
<keyword evidence="9" id="KW-0915">Sodium</keyword>
<evidence type="ECO:0000313" key="19">
    <source>
        <dbReference type="Proteomes" id="UP000189761"/>
    </source>
</evidence>
<evidence type="ECO:0000256" key="9">
    <source>
        <dbReference type="ARBA" id="ARBA00023053"/>
    </source>
</evidence>
<evidence type="ECO:0000259" key="17">
    <source>
        <dbReference type="Pfam" id="PF03447"/>
    </source>
</evidence>
<dbReference type="InterPro" id="IPR022697">
    <property type="entry name" value="HDH_short"/>
</dbReference>
<keyword evidence="7 14" id="KW-0791">Threonine biosynthesis</keyword>
<dbReference type="SUPFAM" id="SSF51735">
    <property type="entry name" value="NAD(P)-binding Rossmann-fold domains"/>
    <property type="match status" value="1"/>
</dbReference>
<dbReference type="InterPro" id="IPR019811">
    <property type="entry name" value="HDH_CS"/>
</dbReference>
<dbReference type="Gene3D" id="3.40.50.720">
    <property type="entry name" value="NAD(P)-binding Rossmann-like Domain"/>
    <property type="match status" value="1"/>
</dbReference>
<evidence type="ECO:0000256" key="1">
    <source>
        <dbReference type="ARBA" id="ARBA00005056"/>
    </source>
</evidence>
<comment type="similarity">
    <text evidence="3 15">Belongs to the homoserine dehydrogenase family.</text>
</comment>
<reference evidence="18 19" key="1">
    <citation type="submission" date="2017-01" db="EMBL/GenBank/DDBJ databases">
        <title>Draft genome sequence of Bacillus oleronius.</title>
        <authorList>
            <person name="Allam M."/>
        </authorList>
    </citation>
    <scope>NUCLEOTIDE SEQUENCE [LARGE SCALE GENOMIC DNA]</scope>
    <source>
        <strain evidence="18 19">DSM 9356</strain>
    </source>
</reference>
<dbReference type="NCBIfam" id="NF004976">
    <property type="entry name" value="PRK06349.1"/>
    <property type="match status" value="1"/>
</dbReference>
<dbReference type="PANTHER" id="PTHR43331:SF1">
    <property type="entry name" value="HOMOSERINE DEHYDROGENASE"/>
    <property type="match status" value="1"/>
</dbReference>
<dbReference type="UniPathway" id="UPA00050">
    <property type="reaction ID" value="UER00063"/>
</dbReference>
<dbReference type="AlphaFoldDB" id="A0A8E2IAN8"/>
<keyword evidence="6 14" id="KW-0028">Amino-acid biosynthesis</keyword>
<dbReference type="GO" id="GO:0050661">
    <property type="term" value="F:NADP binding"/>
    <property type="evidence" value="ECO:0007669"/>
    <property type="project" value="InterPro"/>
</dbReference>
<feature type="domain" description="Aspartate/homoserine dehydrogenase NAD-binding" evidence="17">
    <location>
        <begin position="10"/>
        <end position="128"/>
    </location>
</feature>
<feature type="binding site" evidence="13">
    <location>
        <begin position="10"/>
        <end position="15"/>
    </location>
    <ligand>
        <name>NADP(+)</name>
        <dbReference type="ChEBI" id="CHEBI:58349"/>
    </ligand>
</feature>
<evidence type="ECO:0000256" key="12">
    <source>
        <dbReference type="PIRSR" id="PIRSR036497-1"/>
    </source>
</evidence>
<evidence type="ECO:0000256" key="10">
    <source>
        <dbReference type="ARBA" id="ARBA00023167"/>
    </source>
</evidence>
<feature type="binding site" evidence="13">
    <location>
        <position position="104"/>
    </location>
    <ligand>
        <name>NADPH</name>
        <dbReference type="ChEBI" id="CHEBI:57783"/>
    </ligand>
</feature>
<gene>
    <name evidence="18" type="ORF">BWZ43_07040</name>
</gene>
<feature type="domain" description="Homoserine dehydrogenase catalytic" evidence="16">
    <location>
        <begin position="136"/>
        <end position="312"/>
    </location>
</feature>
<dbReference type="Pfam" id="PF03447">
    <property type="entry name" value="NAD_binding_3"/>
    <property type="match status" value="1"/>
</dbReference>
<dbReference type="UniPathway" id="UPA00051">
    <property type="reaction ID" value="UER00465"/>
</dbReference>
<dbReference type="PIRSF" id="PIRSF036497">
    <property type="entry name" value="HDH_short"/>
    <property type="match status" value="1"/>
</dbReference>
<dbReference type="EMBL" id="MTLA01000068">
    <property type="protein sequence ID" value="OOP69075.1"/>
    <property type="molecule type" value="Genomic_DNA"/>
</dbReference>
<keyword evidence="10 14" id="KW-0486">Methionine biosynthesis</keyword>
<dbReference type="GO" id="GO:0009088">
    <property type="term" value="P:threonine biosynthetic process"/>
    <property type="evidence" value="ECO:0007669"/>
    <property type="project" value="UniProtKB-UniPathway"/>
</dbReference>
<comment type="pathway">
    <text evidence="1 14">Amino-acid biosynthesis; L-threonine biosynthesis; L-threonine from L-aspartate: step 3/5.</text>
</comment>
<dbReference type="Proteomes" id="UP000189761">
    <property type="component" value="Unassembled WGS sequence"/>
</dbReference>
<evidence type="ECO:0000259" key="16">
    <source>
        <dbReference type="Pfam" id="PF00742"/>
    </source>
</evidence>